<accession>A0A7K1V7L6</accession>
<feature type="transmembrane region" description="Helical" evidence="1">
    <location>
        <begin position="110"/>
        <end position="128"/>
    </location>
</feature>
<dbReference type="Proteomes" id="UP000466794">
    <property type="component" value="Unassembled WGS sequence"/>
</dbReference>
<name>A0A7K1V7L6_9NOCA</name>
<keyword evidence="1" id="KW-1133">Transmembrane helix</keyword>
<evidence type="ECO:0000313" key="2">
    <source>
        <dbReference type="EMBL" id="MVU82527.1"/>
    </source>
</evidence>
<feature type="transmembrane region" description="Helical" evidence="1">
    <location>
        <begin position="12"/>
        <end position="32"/>
    </location>
</feature>
<evidence type="ECO:0000313" key="3">
    <source>
        <dbReference type="Proteomes" id="UP000466794"/>
    </source>
</evidence>
<feature type="transmembrane region" description="Helical" evidence="1">
    <location>
        <begin position="44"/>
        <end position="63"/>
    </location>
</feature>
<sequence>MTPTLHGRIQTRVLVLGVIGLLVAVVVTPLLPMRGLSVGQGYRVTLTVLIAVILVGVGWELLYHGLQQFRWDKDWPTLFGLVTIVNEGLLMWVLVRYTTIVLPRGLRPPALAFAVDFTLTWLSVWLFVNGPIRVLLPRWRYNGGRVI</sequence>
<dbReference type="AlphaFoldDB" id="A0A7K1V7L6"/>
<comment type="caution">
    <text evidence="2">The sequence shown here is derived from an EMBL/GenBank/DDBJ whole genome shotgun (WGS) entry which is preliminary data.</text>
</comment>
<keyword evidence="1" id="KW-0472">Membrane</keyword>
<dbReference type="EMBL" id="WRPP01000009">
    <property type="protein sequence ID" value="MVU82527.1"/>
    <property type="molecule type" value="Genomic_DNA"/>
</dbReference>
<reference evidence="2 3" key="1">
    <citation type="submission" date="2019-12" db="EMBL/GenBank/DDBJ databases">
        <title>Nocardia sp. nov. ET3-3 isolated from soil.</title>
        <authorList>
            <person name="Kanchanasin P."/>
            <person name="Tanasupawat S."/>
            <person name="Yuki M."/>
            <person name="Kudo T."/>
        </authorList>
    </citation>
    <scope>NUCLEOTIDE SEQUENCE [LARGE SCALE GENOMIC DNA]</scope>
    <source>
        <strain evidence="2 3">ET3-3</strain>
    </source>
</reference>
<proteinExistence type="predicted"/>
<keyword evidence="1" id="KW-0812">Transmembrane</keyword>
<dbReference type="RefSeq" id="WP_157392107.1">
    <property type="nucleotide sequence ID" value="NZ_WRPP01000009.1"/>
</dbReference>
<evidence type="ECO:0000256" key="1">
    <source>
        <dbReference type="SAM" id="Phobius"/>
    </source>
</evidence>
<keyword evidence="3" id="KW-1185">Reference proteome</keyword>
<protein>
    <submittedName>
        <fullName evidence="2">Uncharacterized protein</fullName>
    </submittedName>
</protein>
<organism evidence="2 3">
    <name type="scientific">Nocardia terrae</name>
    <dbReference type="NCBI Taxonomy" id="2675851"/>
    <lineage>
        <taxon>Bacteria</taxon>
        <taxon>Bacillati</taxon>
        <taxon>Actinomycetota</taxon>
        <taxon>Actinomycetes</taxon>
        <taxon>Mycobacteriales</taxon>
        <taxon>Nocardiaceae</taxon>
        <taxon>Nocardia</taxon>
    </lineage>
</organism>
<feature type="transmembrane region" description="Helical" evidence="1">
    <location>
        <begin position="75"/>
        <end position="95"/>
    </location>
</feature>
<gene>
    <name evidence="2" type="ORF">GPX89_35520</name>
</gene>